<accession>A0A068YC50</accession>
<dbReference type="eggNOG" id="KOG3848">
    <property type="taxonomic scope" value="Eukaryota"/>
</dbReference>
<dbReference type="OMA" id="VHHDQLT"/>
<dbReference type="STRING" id="6211.A0A068YC50"/>
<reference evidence="5" key="1">
    <citation type="journal article" date="2013" name="Nature">
        <title>The genomes of four tapeworm species reveal adaptations to parasitism.</title>
        <authorList>
            <person name="Tsai I.J."/>
            <person name="Zarowiecki M."/>
            <person name="Holroyd N."/>
            <person name="Garciarrubio A."/>
            <person name="Sanchez-Flores A."/>
            <person name="Brooks K.L."/>
            <person name="Tracey A."/>
            <person name="Bobes R.J."/>
            <person name="Fragoso G."/>
            <person name="Sciutto E."/>
            <person name="Aslett M."/>
            <person name="Beasley H."/>
            <person name="Bennett H.M."/>
            <person name="Cai J."/>
            <person name="Camicia F."/>
            <person name="Clark R."/>
            <person name="Cucher M."/>
            <person name="De Silva N."/>
            <person name="Day T.A."/>
            <person name="Deplazes P."/>
            <person name="Estrada K."/>
            <person name="Fernandez C."/>
            <person name="Holland P.W."/>
            <person name="Hou J."/>
            <person name="Hu S."/>
            <person name="Huckvale T."/>
            <person name="Hung S.S."/>
            <person name="Kamenetzky L."/>
            <person name="Keane J.A."/>
            <person name="Kiss F."/>
            <person name="Koziol U."/>
            <person name="Lambert O."/>
            <person name="Liu K."/>
            <person name="Luo X."/>
            <person name="Luo Y."/>
            <person name="Macchiaroli N."/>
            <person name="Nichol S."/>
            <person name="Paps J."/>
            <person name="Parkinson J."/>
            <person name="Pouchkina-Stantcheva N."/>
            <person name="Riddiford N."/>
            <person name="Rosenzvit M."/>
            <person name="Salinas G."/>
            <person name="Wasmuth J.D."/>
            <person name="Zamanian M."/>
            <person name="Zheng Y."/>
            <person name="Cai X."/>
            <person name="Soberon X."/>
            <person name="Olson P.D."/>
            <person name="Laclette J.P."/>
            <person name="Brehm K."/>
            <person name="Berriman M."/>
            <person name="Garciarrubio A."/>
            <person name="Bobes R.J."/>
            <person name="Fragoso G."/>
            <person name="Sanchez-Flores A."/>
            <person name="Estrada K."/>
            <person name="Cevallos M.A."/>
            <person name="Morett E."/>
            <person name="Gonzalez V."/>
            <person name="Portillo T."/>
            <person name="Ochoa-Leyva A."/>
            <person name="Jose M.V."/>
            <person name="Sciutto E."/>
            <person name="Landa A."/>
            <person name="Jimenez L."/>
            <person name="Valdes V."/>
            <person name="Carrero J.C."/>
            <person name="Larralde C."/>
            <person name="Morales-Montor J."/>
            <person name="Limon-Lason J."/>
            <person name="Soberon X."/>
            <person name="Laclette J.P."/>
        </authorList>
    </citation>
    <scope>NUCLEOTIDE SEQUENCE [LARGE SCALE GENOMIC DNA]</scope>
</reference>
<evidence type="ECO:0000313" key="6">
    <source>
        <dbReference type="Proteomes" id="UP000017246"/>
    </source>
</evidence>
<dbReference type="GO" id="GO:0016020">
    <property type="term" value="C:membrane"/>
    <property type="evidence" value="ECO:0007669"/>
    <property type="project" value="UniProtKB-SubCell"/>
</dbReference>
<dbReference type="OrthoDB" id="6285106at2759"/>
<gene>
    <name evidence="5" type="ORF">EmuJ_000982800</name>
</gene>
<proteinExistence type="predicted"/>
<keyword evidence="3" id="KW-0732">Signal</keyword>
<organism evidence="5 6">
    <name type="scientific">Echinococcus multilocularis</name>
    <name type="common">Fox tapeworm</name>
    <dbReference type="NCBI Taxonomy" id="6211"/>
    <lineage>
        <taxon>Eukaryota</taxon>
        <taxon>Metazoa</taxon>
        <taxon>Spiralia</taxon>
        <taxon>Lophotrochozoa</taxon>
        <taxon>Platyhelminthes</taxon>
        <taxon>Cestoda</taxon>
        <taxon>Eucestoda</taxon>
        <taxon>Cyclophyllidea</taxon>
        <taxon>Taeniidae</taxon>
        <taxon>Echinococcus</taxon>
    </lineage>
</organism>
<dbReference type="AlphaFoldDB" id="A0A068YC50"/>
<name>A0A068YC50_ECHMU</name>
<evidence type="ECO:0000313" key="5">
    <source>
        <dbReference type="EMBL" id="CDS42128.1"/>
    </source>
</evidence>
<dbReference type="EMBL" id="LN902842">
    <property type="protein sequence ID" value="CDS42128.1"/>
    <property type="molecule type" value="Genomic_DNA"/>
</dbReference>
<keyword evidence="4" id="KW-1133">Transmembrane helix</keyword>
<evidence type="ECO:0000256" key="3">
    <source>
        <dbReference type="ARBA" id="ARBA00022729"/>
    </source>
</evidence>
<evidence type="ECO:0000256" key="4">
    <source>
        <dbReference type="ARBA" id="ARBA00022989"/>
    </source>
</evidence>
<protein>
    <submittedName>
        <fullName evidence="5">Plexin domain containing protein 2</fullName>
    </submittedName>
</protein>
<reference evidence="5" key="2">
    <citation type="submission" date="2015-11" db="EMBL/GenBank/DDBJ databases">
        <authorList>
            <person name="Zhang Y."/>
            <person name="Guo Z."/>
        </authorList>
    </citation>
    <scope>NUCLEOTIDE SEQUENCE</scope>
</reference>
<keyword evidence="6" id="KW-1185">Reference proteome</keyword>
<evidence type="ECO:0000256" key="2">
    <source>
        <dbReference type="ARBA" id="ARBA00022692"/>
    </source>
</evidence>
<sequence length="152" mass="16990">MATGGFLYLGNVHHDQLTYSQYIAPLMADFDASRNPGISTINYTSTLGEFSFSVCLFENGTIVFAYDKIPHLHLLNGRLQGCPSANATPSIDLSREKRRSSQRDVIVGVSDAYLYEVKHEDRRRIAEYTTMNIPMQLIRSGTTITLTPLPSE</sequence>
<comment type="subcellular location">
    <subcellularLocation>
        <location evidence="1">Membrane</location>
        <topology evidence="1">Single-pass type I membrane protein</topology>
    </subcellularLocation>
</comment>
<evidence type="ECO:0000256" key="1">
    <source>
        <dbReference type="ARBA" id="ARBA00004479"/>
    </source>
</evidence>
<keyword evidence="2" id="KW-0812">Transmembrane</keyword>
<dbReference type="Proteomes" id="UP000017246">
    <property type="component" value="Unassembled WGS sequence"/>
</dbReference>
<keyword evidence="4" id="KW-0472">Membrane</keyword>
<dbReference type="PANTHER" id="PTHR13055:SF12">
    <property type="entry name" value="LD40707P"/>
    <property type="match status" value="1"/>
</dbReference>
<dbReference type="PANTHER" id="PTHR13055">
    <property type="entry name" value="TUMOR ENDOTHELIAL MARKER 7 RELATED"/>
    <property type="match status" value="1"/>
</dbReference>
<dbReference type="InterPro" id="IPR031152">
    <property type="entry name" value="PLXDC"/>
</dbReference>